<dbReference type="PANTHER" id="PTHR11941:SF54">
    <property type="entry name" value="ENOYL-COA HYDRATASE, MITOCHONDRIAL"/>
    <property type="match status" value="1"/>
</dbReference>
<dbReference type="GO" id="GO:0018812">
    <property type="term" value="F:3-hydroxyacyl-CoA dehydratase activity"/>
    <property type="evidence" value="ECO:0007669"/>
    <property type="project" value="UniProtKB-EC"/>
</dbReference>
<accession>A0A644TSE7</accession>
<evidence type="ECO:0000313" key="3">
    <source>
        <dbReference type="EMBL" id="MPL69397.1"/>
    </source>
</evidence>
<dbReference type="FunFam" id="1.10.12.10:FF:000001">
    <property type="entry name" value="Probable enoyl-CoA hydratase, mitochondrial"/>
    <property type="match status" value="1"/>
</dbReference>
<dbReference type="CDD" id="cd06558">
    <property type="entry name" value="crotonase-like"/>
    <property type="match status" value="1"/>
</dbReference>
<dbReference type="FunFam" id="3.90.226.10:FF:000009">
    <property type="entry name" value="Carnitinyl-CoA dehydratase"/>
    <property type="match status" value="1"/>
</dbReference>
<proteinExistence type="inferred from homology"/>
<dbReference type="InterPro" id="IPR014748">
    <property type="entry name" value="Enoyl-CoA_hydra_C"/>
</dbReference>
<dbReference type="NCBIfam" id="NF004475">
    <property type="entry name" value="PRK05809.1"/>
    <property type="match status" value="1"/>
</dbReference>
<evidence type="ECO:0000256" key="1">
    <source>
        <dbReference type="ARBA" id="ARBA00005254"/>
    </source>
</evidence>
<comment type="caution">
    <text evidence="3">The sequence shown here is derived from an EMBL/GenBank/DDBJ whole genome shotgun (WGS) entry which is preliminary data.</text>
</comment>
<dbReference type="InterPro" id="IPR018376">
    <property type="entry name" value="Enoyl-CoA_hyd/isom_CS"/>
</dbReference>
<dbReference type="Gene3D" id="3.90.226.10">
    <property type="entry name" value="2-enoyl-CoA Hydratase, Chain A, domain 1"/>
    <property type="match status" value="1"/>
</dbReference>
<name>A0A644TSE7_9ZZZZ</name>
<dbReference type="PROSITE" id="PS00166">
    <property type="entry name" value="ENOYL_COA_HYDRATASE"/>
    <property type="match status" value="1"/>
</dbReference>
<dbReference type="AlphaFoldDB" id="A0A644TSE7"/>
<comment type="similarity">
    <text evidence="1">Belongs to the enoyl-CoA hydratase/isomerase family.</text>
</comment>
<organism evidence="3">
    <name type="scientific">bioreactor metagenome</name>
    <dbReference type="NCBI Taxonomy" id="1076179"/>
    <lineage>
        <taxon>unclassified sequences</taxon>
        <taxon>metagenomes</taxon>
        <taxon>ecological metagenomes</taxon>
    </lineage>
</organism>
<protein>
    <submittedName>
        <fullName evidence="3">Short-chain-enoyl-CoA hydratase</fullName>
        <ecNumber evidence="3">4.2.1.150</ecNumber>
    </submittedName>
</protein>
<dbReference type="GO" id="GO:0006635">
    <property type="term" value="P:fatty acid beta-oxidation"/>
    <property type="evidence" value="ECO:0007669"/>
    <property type="project" value="TreeGrafter"/>
</dbReference>
<dbReference type="InterPro" id="IPR001753">
    <property type="entry name" value="Enoyl-CoA_hydra/iso"/>
</dbReference>
<dbReference type="SUPFAM" id="SSF52096">
    <property type="entry name" value="ClpP/crotonase"/>
    <property type="match status" value="1"/>
</dbReference>
<keyword evidence="2 3" id="KW-0456">Lyase</keyword>
<dbReference type="Pfam" id="PF00378">
    <property type="entry name" value="ECH_1"/>
    <property type="match status" value="1"/>
</dbReference>
<sequence>MSDYTTLLIAEEAGVAIVTINRPKALNALNSTVLDELSAAFDELAANDAVKAVILTGSGEKAFVAGADITEMKEMNVVEGKLFAEKGQNVFLKVEQCPKPVIAAVNGFALGGGCELAMACDIRIASETAKFGQPEVGLGIVPGFGGTQRLARLIGRGMAKLLIYTADIIDAQESLRVGLVQKVTAPEGLLDEAKSVTKRILKKSSVAVSLAKDAINRGVEMDIPNAMQYEAYIFGTCFASEDQQEGMTAFVEKRKPSFSGRFVKK</sequence>
<reference evidence="3" key="1">
    <citation type="submission" date="2019-08" db="EMBL/GenBank/DDBJ databases">
        <authorList>
            <person name="Kucharzyk K."/>
            <person name="Murdoch R.W."/>
            <person name="Higgins S."/>
            <person name="Loffler F."/>
        </authorList>
    </citation>
    <scope>NUCLEOTIDE SEQUENCE</scope>
</reference>
<dbReference type="InterPro" id="IPR029045">
    <property type="entry name" value="ClpP/crotonase-like_dom_sf"/>
</dbReference>
<dbReference type="EMBL" id="VSSQ01000046">
    <property type="protein sequence ID" value="MPL69397.1"/>
    <property type="molecule type" value="Genomic_DNA"/>
</dbReference>
<gene>
    <name evidence="3" type="primary">crt_3</name>
    <name evidence="3" type="ORF">SDC9_15138</name>
</gene>
<dbReference type="EC" id="4.2.1.150" evidence="3"/>
<dbReference type="PANTHER" id="PTHR11941">
    <property type="entry name" value="ENOYL-COA HYDRATASE-RELATED"/>
    <property type="match status" value="1"/>
</dbReference>
<evidence type="ECO:0000256" key="2">
    <source>
        <dbReference type="ARBA" id="ARBA00023239"/>
    </source>
</evidence>
<dbReference type="Gene3D" id="1.10.12.10">
    <property type="entry name" value="Lyase 2-enoyl-coa Hydratase, Chain A, domain 2"/>
    <property type="match status" value="1"/>
</dbReference>